<dbReference type="EMBL" id="OBDO01000002">
    <property type="protein sequence ID" value="SNX95491.1"/>
    <property type="molecule type" value="Genomic_DNA"/>
</dbReference>
<accession>A0A285EBR2</accession>
<evidence type="ECO:0000256" key="1">
    <source>
        <dbReference type="SAM" id="MobiDB-lite"/>
    </source>
</evidence>
<evidence type="ECO:0000313" key="3">
    <source>
        <dbReference type="Proteomes" id="UP000219514"/>
    </source>
</evidence>
<organism evidence="2 3">
    <name type="scientific">Geodermatophilus sabuli</name>
    <dbReference type="NCBI Taxonomy" id="1564158"/>
    <lineage>
        <taxon>Bacteria</taxon>
        <taxon>Bacillati</taxon>
        <taxon>Actinomycetota</taxon>
        <taxon>Actinomycetes</taxon>
        <taxon>Geodermatophilales</taxon>
        <taxon>Geodermatophilaceae</taxon>
        <taxon>Geodermatophilus</taxon>
    </lineage>
</organism>
<evidence type="ECO:0000313" key="2">
    <source>
        <dbReference type="EMBL" id="SNX95491.1"/>
    </source>
</evidence>
<dbReference type="RefSeq" id="WP_097205443.1">
    <property type="nucleotide sequence ID" value="NZ_JACHXB010000003.1"/>
</dbReference>
<keyword evidence="3" id="KW-1185">Reference proteome</keyword>
<gene>
    <name evidence="2" type="ORF">SAMN06893097_102191</name>
</gene>
<dbReference type="OrthoDB" id="5197099at2"/>
<dbReference type="Proteomes" id="UP000219514">
    <property type="component" value="Unassembled WGS sequence"/>
</dbReference>
<sequence>MSAPAVLVPHPPTEVERPPADDGLTLLLDMFVPEPPEGARPVVPHVRGARRAALRAQSQEWVRRAANWGAGPQGTWCAW</sequence>
<dbReference type="AlphaFoldDB" id="A0A285EBR2"/>
<name>A0A285EBR2_9ACTN</name>
<proteinExistence type="predicted"/>
<feature type="region of interest" description="Disordered" evidence="1">
    <location>
        <begin position="1"/>
        <end position="20"/>
    </location>
</feature>
<reference evidence="2 3" key="1">
    <citation type="submission" date="2017-09" db="EMBL/GenBank/DDBJ databases">
        <authorList>
            <person name="Ehlers B."/>
            <person name="Leendertz F.H."/>
        </authorList>
    </citation>
    <scope>NUCLEOTIDE SEQUENCE [LARGE SCALE GENOMIC DNA]</scope>
    <source>
        <strain evidence="2 3">DSM 46844</strain>
    </source>
</reference>
<protein>
    <submittedName>
        <fullName evidence="2">Uncharacterized protein</fullName>
    </submittedName>
</protein>